<feature type="chain" id="PRO_5021290275" description="Alpha-amylase" evidence="4">
    <location>
        <begin position="35"/>
        <end position="892"/>
    </location>
</feature>
<dbReference type="PANTHER" id="PTHR23303">
    <property type="entry name" value="CARBOXYPEPTIDASE REGULATORY REGION-CONTAINING"/>
    <property type="match status" value="1"/>
</dbReference>
<accession>A0A4Y9G0X0</accession>
<evidence type="ECO:0000256" key="1">
    <source>
        <dbReference type="ARBA" id="ARBA00022729"/>
    </source>
</evidence>
<dbReference type="SUPFAM" id="SSF49464">
    <property type="entry name" value="Carboxypeptidase regulatory domain-like"/>
    <property type="match status" value="2"/>
</dbReference>
<organism evidence="5 6">
    <name type="scientific">Microbacterium paludicola</name>
    <dbReference type="NCBI Taxonomy" id="300019"/>
    <lineage>
        <taxon>Bacteria</taxon>
        <taxon>Bacillati</taxon>
        <taxon>Actinomycetota</taxon>
        <taxon>Actinomycetes</taxon>
        <taxon>Micrococcales</taxon>
        <taxon>Microbacteriaceae</taxon>
        <taxon>Microbacterium</taxon>
    </lineage>
</organism>
<dbReference type="InterPro" id="IPR051417">
    <property type="entry name" value="SDr/BOS_complex"/>
</dbReference>
<evidence type="ECO:0000313" key="6">
    <source>
        <dbReference type="Proteomes" id="UP000298358"/>
    </source>
</evidence>
<dbReference type="GO" id="GO:0030246">
    <property type="term" value="F:carbohydrate binding"/>
    <property type="evidence" value="ECO:0007669"/>
    <property type="project" value="InterPro"/>
</dbReference>
<gene>
    <name evidence="5" type="ORF">E4U02_01295</name>
</gene>
<evidence type="ECO:0000256" key="3">
    <source>
        <dbReference type="SAM" id="Phobius"/>
    </source>
</evidence>
<reference evidence="5 6" key="1">
    <citation type="submission" date="2019-03" db="EMBL/GenBank/DDBJ databases">
        <title>Diversity of the mouse oral microbiome.</title>
        <authorList>
            <person name="Joseph S."/>
            <person name="Aduse-Opoku J."/>
            <person name="Curtis M."/>
            <person name="Wade W."/>
            <person name="Hashim A."/>
        </authorList>
    </citation>
    <scope>NUCLEOTIDE SEQUENCE [LARGE SCALE GENOMIC DNA]</scope>
    <source>
        <strain evidence="5 6">P1012</strain>
    </source>
</reference>
<keyword evidence="3" id="KW-0472">Membrane</keyword>
<dbReference type="RefSeq" id="WP_135112393.1">
    <property type="nucleotide sequence ID" value="NZ_JADGLL010000002.1"/>
</dbReference>
<dbReference type="Proteomes" id="UP000298358">
    <property type="component" value="Unassembled WGS sequence"/>
</dbReference>
<feature type="transmembrane region" description="Helical" evidence="3">
    <location>
        <begin position="861"/>
        <end position="882"/>
    </location>
</feature>
<sequence>MSHVRSLRSRLLALATAAVIALGVTGLAALPATAATAGAGVISGTVTDADSGAALQGASVTVTNDDYSVYESATTAADGTYTLESVPAGAYTVSASGPYDSATPYADAEKAVTVAGDSTQDFALKPTYTLSGKIVGDDGTAAAGVYGTLKTADGGELDAYLDIAEDGTFTTELPKGEYSVELGGSGYVDTTLPFTVSGADDAVTFEIPRLYAVSGKVLDPSGAVAYEAGSTSLTFVDSKGTEVDSAYAEEDGTWTTGEYGGIPAGTYTLKADNPAYVPTSTEITVETEAKTGANITLDAGITVTGKVTHKTTGDPIAGVDVRVSPTGEDSKAWGYAVNDGATAEDGTYKIQGLSAEEYELYLTTYDLEQPWVAVESQTVTLTESIEKNFELVLEERIMGVVTGPDGAPIEGASVVAYRADIDRTNIPQCYDARYATTDAEGQYTLLVDAGDWIVRAEGVDGFIPAWHGGAWVDEAATVSVASEQTVDGAGIALQTGGHRISGTVSNLVEGSEYSSVTVYSADDSRSWLDSFGNGVEIGADGKYSLTGVPAGSYEIRASSSTDTQHNSAITAPFTVDGDETIDVALQENPAFEAHVWAAEGAPTGKAVLVTVYANVDGAWQVYDEEPLFLDEETNAASPQIWKDLSFPAGEYKIGVGSAHAYYEALVNSVYCGEQQTTWEELNEQYGEGFTDFPYTPEFYNEAASLDAAQVVTFAAGTPVKLGFELGVPATPAPSETPAPSQTPAPSETPAPTEPTDPVAEGPEPGVTVSDNIVSPGERITVTGAGFVPGEDVRVEMHSTPVVLDTVTASADGTITAVVTIPSDATAGAHQIVATGSGFSAAADITVVLSGGLAATGAEGTLLYASLGGLVLAAGIVLLVVAYNKRRQLATRV</sequence>
<dbReference type="InterPro" id="IPR006311">
    <property type="entry name" value="TAT_signal"/>
</dbReference>
<dbReference type="Gene3D" id="2.60.40.1120">
    <property type="entry name" value="Carboxypeptidase-like, regulatory domain"/>
    <property type="match status" value="3"/>
</dbReference>
<evidence type="ECO:0000256" key="4">
    <source>
        <dbReference type="SAM" id="SignalP"/>
    </source>
</evidence>
<dbReference type="InterPro" id="IPR013784">
    <property type="entry name" value="Carb-bd-like_fold"/>
</dbReference>
<dbReference type="OrthoDB" id="3771655at2"/>
<feature type="signal peptide" evidence="4">
    <location>
        <begin position="1"/>
        <end position="34"/>
    </location>
</feature>
<dbReference type="SUPFAM" id="SSF49452">
    <property type="entry name" value="Starch-binding domain-like"/>
    <property type="match status" value="3"/>
</dbReference>
<dbReference type="Pfam" id="PF13620">
    <property type="entry name" value="CarboxypepD_reg"/>
    <property type="match status" value="1"/>
</dbReference>
<keyword evidence="6" id="KW-1185">Reference proteome</keyword>
<keyword evidence="3" id="KW-1133">Transmembrane helix</keyword>
<protein>
    <recommendedName>
        <fullName evidence="7">Alpha-amylase</fullName>
    </recommendedName>
</protein>
<dbReference type="EMBL" id="SPQB01000002">
    <property type="protein sequence ID" value="TFU34320.1"/>
    <property type="molecule type" value="Genomic_DNA"/>
</dbReference>
<evidence type="ECO:0008006" key="7">
    <source>
        <dbReference type="Google" id="ProtNLM"/>
    </source>
</evidence>
<proteinExistence type="predicted"/>
<comment type="caution">
    <text evidence="5">The sequence shown here is derived from an EMBL/GenBank/DDBJ whole genome shotgun (WGS) entry which is preliminary data.</text>
</comment>
<feature type="region of interest" description="Disordered" evidence="2">
    <location>
        <begin position="726"/>
        <end position="774"/>
    </location>
</feature>
<dbReference type="AlphaFoldDB" id="A0A4Y9G0X0"/>
<keyword evidence="3" id="KW-0812">Transmembrane</keyword>
<evidence type="ECO:0000256" key="2">
    <source>
        <dbReference type="SAM" id="MobiDB-lite"/>
    </source>
</evidence>
<name>A0A4Y9G0X0_9MICO</name>
<feature type="compositionally biased region" description="Pro residues" evidence="2">
    <location>
        <begin position="730"/>
        <end position="754"/>
    </location>
</feature>
<dbReference type="PROSITE" id="PS51318">
    <property type="entry name" value="TAT"/>
    <property type="match status" value="1"/>
</dbReference>
<keyword evidence="1 4" id="KW-0732">Signal</keyword>
<evidence type="ECO:0000313" key="5">
    <source>
        <dbReference type="EMBL" id="TFU34320.1"/>
    </source>
</evidence>
<dbReference type="InterPro" id="IPR008969">
    <property type="entry name" value="CarboxyPept-like_regulatory"/>
</dbReference>